<name>A0A3A3GM46_PANTH</name>
<proteinExistence type="inferred from homology"/>
<comment type="subcellular location">
    <subcellularLocation>
        <location evidence="1">Cell membrane</location>
        <topology evidence="1">Multi-pass membrane protein</topology>
    </subcellularLocation>
</comment>
<dbReference type="PANTHER" id="PTHR30460">
    <property type="entry name" value="MODERATE CONDUCTANCE MECHANOSENSITIVE CHANNEL YBIO"/>
    <property type="match status" value="1"/>
</dbReference>
<keyword evidence="3" id="KW-1003">Cell membrane</keyword>
<dbReference type="Gene3D" id="1.10.287.1260">
    <property type="match status" value="1"/>
</dbReference>
<evidence type="ECO:0000256" key="4">
    <source>
        <dbReference type="ARBA" id="ARBA00022692"/>
    </source>
</evidence>
<evidence type="ECO:0000256" key="2">
    <source>
        <dbReference type="ARBA" id="ARBA00008017"/>
    </source>
</evidence>
<comment type="caution">
    <text evidence="11">The sequence shown here is derived from an EMBL/GenBank/DDBJ whole genome shotgun (WGS) entry which is preliminary data.</text>
</comment>
<reference evidence="11 12" key="1">
    <citation type="submission" date="2018-09" db="EMBL/GenBank/DDBJ databases">
        <title>Paenibacillus SK2017-BO5.</title>
        <authorList>
            <person name="Piskunova J.V."/>
            <person name="Dubiley S.A."/>
            <person name="Severinov K.V."/>
        </authorList>
    </citation>
    <scope>NUCLEOTIDE SEQUENCE [LARGE SCALE GENOMIC DNA]</scope>
    <source>
        <strain evidence="11 12">BO5</strain>
    </source>
</reference>
<dbReference type="InterPro" id="IPR010920">
    <property type="entry name" value="LSM_dom_sf"/>
</dbReference>
<accession>A0A3A3GM46</accession>
<dbReference type="AlphaFoldDB" id="A0A3A3GM46"/>
<keyword evidence="5 8" id="KW-1133">Transmembrane helix</keyword>
<dbReference type="InterPro" id="IPR049142">
    <property type="entry name" value="MS_channel_1st"/>
</dbReference>
<dbReference type="Gene3D" id="2.30.30.60">
    <property type="match status" value="1"/>
</dbReference>
<protein>
    <submittedName>
        <fullName evidence="11">Mechanosensitive ion channel family protein</fullName>
    </submittedName>
</protein>
<comment type="similarity">
    <text evidence="2">Belongs to the MscS (TC 1.A.23) family.</text>
</comment>
<dbReference type="InterPro" id="IPR011014">
    <property type="entry name" value="MscS_channel_TM-2"/>
</dbReference>
<organism evidence="11 12">
    <name type="scientific">Paenibacillus thiaminolyticus</name>
    <name type="common">Bacillus thiaminolyticus</name>
    <dbReference type="NCBI Taxonomy" id="49283"/>
    <lineage>
        <taxon>Bacteria</taxon>
        <taxon>Bacillati</taxon>
        <taxon>Bacillota</taxon>
        <taxon>Bacilli</taxon>
        <taxon>Bacillales</taxon>
        <taxon>Paenibacillaceae</taxon>
        <taxon>Paenibacillus</taxon>
    </lineage>
</organism>
<dbReference type="RefSeq" id="WP_119793790.1">
    <property type="nucleotide sequence ID" value="NZ_QYZD01000009.1"/>
</dbReference>
<dbReference type="InterPro" id="IPR023408">
    <property type="entry name" value="MscS_beta-dom_sf"/>
</dbReference>
<feature type="domain" description="Mechanosensitive ion channel MscS" evidence="9">
    <location>
        <begin position="139"/>
        <end position="202"/>
    </location>
</feature>
<keyword evidence="6 8" id="KW-0472">Membrane</keyword>
<dbReference type="Pfam" id="PF21088">
    <property type="entry name" value="MS_channel_1st"/>
    <property type="match status" value="1"/>
</dbReference>
<evidence type="ECO:0000256" key="8">
    <source>
        <dbReference type="SAM" id="Phobius"/>
    </source>
</evidence>
<comment type="function">
    <text evidence="7">May play a role in resistance to osmotic downshock.</text>
</comment>
<dbReference type="GO" id="GO:0005886">
    <property type="term" value="C:plasma membrane"/>
    <property type="evidence" value="ECO:0007669"/>
    <property type="project" value="UniProtKB-SubCell"/>
</dbReference>
<dbReference type="Pfam" id="PF00924">
    <property type="entry name" value="MS_channel_2nd"/>
    <property type="match status" value="1"/>
</dbReference>
<evidence type="ECO:0000313" key="12">
    <source>
        <dbReference type="Proteomes" id="UP000266177"/>
    </source>
</evidence>
<sequence>MLQAEPADTNMMEQNIEQTVGIFQKWQHQMMDWITDPSTWEWLLIKSIRIVLIILISRIGIKVLFRMIDRTINKKGRGNLALNPRRLLTIVKLLKNVTSLTLNFTMIMFILMEFNVNLAPLLAGAGVVTFAIGFGSQSLVKDVMTGFFIIFEDQFAVGDVVKVGQFQGTVEMIGLRSTRIRSWTGEIHIIPNGSITDVTNYSISNSLAVVDVVIAADEDVDAAVQRMENILAALPVREPNVIRQPQVLGIQTMTRTETTIRIIAECKPFTQAQVSRLINLEVRKSQHQKEEDTAVIENFEGKGFSTNGT</sequence>
<dbReference type="GO" id="GO:0008381">
    <property type="term" value="F:mechanosensitive monoatomic ion channel activity"/>
    <property type="evidence" value="ECO:0007669"/>
    <property type="project" value="InterPro"/>
</dbReference>
<evidence type="ECO:0000256" key="1">
    <source>
        <dbReference type="ARBA" id="ARBA00004651"/>
    </source>
</evidence>
<evidence type="ECO:0000256" key="5">
    <source>
        <dbReference type="ARBA" id="ARBA00022989"/>
    </source>
</evidence>
<dbReference type="EMBL" id="QYZD01000009">
    <property type="protein sequence ID" value="RJG23716.1"/>
    <property type="molecule type" value="Genomic_DNA"/>
</dbReference>
<dbReference type="InterPro" id="IPR045276">
    <property type="entry name" value="YbiO_bact"/>
</dbReference>
<evidence type="ECO:0000256" key="3">
    <source>
        <dbReference type="ARBA" id="ARBA00022475"/>
    </source>
</evidence>
<feature type="transmembrane region" description="Helical" evidence="8">
    <location>
        <begin position="43"/>
        <end position="65"/>
    </location>
</feature>
<evidence type="ECO:0000256" key="6">
    <source>
        <dbReference type="ARBA" id="ARBA00023136"/>
    </source>
</evidence>
<dbReference type="FunFam" id="1.10.287.1260:FF:000005">
    <property type="entry name" value="Mechanosensitive ion channel family protein"/>
    <property type="match status" value="1"/>
</dbReference>
<evidence type="ECO:0000313" key="11">
    <source>
        <dbReference type="EMBL" id="RJG23716.1"/>
    </source>
</evidence>
<dbReference type="Gene3D" id="3.30.70.100">
    <property type="match status" value="1"/>
</dbReference>
<feature type="transmembrane region" description="Helical" evidence="8">
    <location>
        <begin position="118"/>
        <end position="140"/>
    </location>
</feature>
<feature type="domain" description="Mechanosensitive ion channel transmembrane helices 2/3" evidence="10">
    <location>
        <begin position="97"/>
        <end position="137"/>
    </location>
</feature>
<dbReference type="SUPFAM" id="SSF82861">
    <property type="entry name" value="Mechanosensitive channel protein MscS (YggB), transmembrane region"/>
    <property type="match status" value="1"/>
</dbReference>
<evidence type="ECO:0000256" key="7">
    <source>
        <dbReference type="ARBA" id="ARBA00059688"/>
    </source>
</evidence>
<dbReference type="InterPro" id="IPR006685">
    <property type="entry name" value="MscS_channel_2nd"/>
</dbReference>
<dbReference type="SUPFAM" id="SSF50182">
    <property type="entry name" value="Sm-like ribonucleoproteins"/>
    <property type="match status" value="1"/>
</dbReference>
<evidence type="ECO:0000259" key="9">
    <source>
        <dbReference type="Pfam" id="PF00924"/>
    </source>
</evidence>
<dbReference type="Proteomes" id="UP000266177">
    <property type="component" value="Unassembled WGS sequence"/>
</dbReference>
<dbReference type="OrthoDB" id="9809206at2"/>
<gene>
    <name evidence="11" type="ORF">DQX05_11830</name>
</gene>
<evidence type="ECO:0000259" key="10">
    <source>
        <dbReference type="Pfam" id="PF21088"/>
    </source>
</evidence>
<dbReference type="FunFam" id="2.30.30.60:FF:000001">
    <property type="entry name" value="MscS Mechanosensitive ion channel"/>
    <property type="match status" value="1"/>
</dbReference>
<keyword evidence="4 8" id="KW-0812">Transmembrane</keyword>
<dbReference type="PANTHER" id="PTHR30460:SF0">
    <property type="entry name" value="MODERATE CONDUCTANCE MECHANOSENSITIVE CHANNEL YBIO"/>
    <property type="match status" value="1"/>
</dbReference>